<feature type="transmembrane region" description="Helical" evidence="1">
    <location>
        <begin position="71"/>
        <end position="96"/>
    </location>
</feature>
<feature type="transmembrane region" description="Helical" evidence="1">
    <location>
        <begin position="155"/>
        <end position="174"/>
    </location>
</feature>
<keyword evidence="1" id="KW-1133">Transmembrane helix</keyword>
<sequence length="190" mass="21396">MASVCCIQRPQSLILTLIITIMVGVELLHCARAITLVIRYTRPSMSCHMNTTATARETQDKVTDTAHLLTAAMYGLCSLLRILEYMPIFIQLFLWYKDKNSSVSVPDVLDTEDFSKPPRVLIFIILVFAACLGLTIPVVGTAVEFHNGKREGCGVTTSFSFYIYCFFNIFRYAWAYNIRAAMVISTLTIK</sequence>
<keyword evidence="1" id="KW-0472">Membrane</keyword>
<organism evidence="2 3">
    <name type="scientific">Geodia barretti</name>
    <name type="common">Barrett's horny sponge</name>
    <dbReference type="NCBI Taxonomy" id="519541"/>
    <lineage>
        <taxon>Eukaryota</taxon>
        <taxon>Metazoa</taxon>
        <taxon>Porifera</taxon>
        <taxon>Demospongiae</taxon>
        <taxon>Heteroscleromorpha</taxon>
        <taxon>Tetractinellida</taxon>
        <taxon>Astrophorina</taxon>
        <taxon>Geodiidae</taxon>
        <taxon>Geodia</taxon>
    </lineage>
</organism>
<evidence type="ECO:0000313" key="2">
    <source>
        <dbReference type="EMBL" id="CAI8014684.1"/>
    </source>
</evidence>
<protein>
    <submittedName>
        <fullName evidence="2">Uncharacterized protein</fullName>
    </submittedName>
</protein>
<feature type="non-terminal residue" evidence="2">
    <location>
        <position position="190"/>
    </location>
</feature>
<comment type="caution">
    <text evidence="2">The sequence shown here is derived from an EMBL/GenBank/DDBJ whole genome shotgun (WGS) entry which is preliminary data.</text>
</comment>
<feature type="transmembrane region" description="Helical" evidence="1">
    <location>
        <begin position="12"/>
        <end position="34"/>
    </location>
</feature>
<keyword evidence="1" id="KW-0812">Transmembrane</keyword>
<proteinExistence type="predicted"/>
<reference evidence="2" key="1">
    <citation type="submission" date="2023-03" db="EMBL/GenBank/DDBJ databases">
        <authorList>
            <person name="Steffen K."/>
            <person name="Cardenas P."/>
        </authorList>
    </citation>
    <scope>NUCLEOTIDE SEQUENCE</scope>
</reference>
<gene>
    <name evidence="2" type="ORF">GBAR_LOCUS9172</name>
</gene>
<name>A0AA35RNA9_GEOBA</name>
<feature type="transmembrane region" description="Helical" evidence="1">
    <location>
        <begin position="120"/>
        <end position="143"/>
    </location>
</feature>
<evidence type="ECO:0000256" key="1">
    <source>
        <dbReference type="SAM" id="Phobius"/>
    </source>
</evidence>
<accession>A0AA35RNA9</accession>
<dbReference type="Proteomes" id="UP001174909">
    <property type="component" value="Unassembled WGS sequence"/>
</dbReference>
<dbReference type="AlphaFoldDB" id="A0AA35RNA9"/>
<keyword evidence="3" id="KW-1185">Reference proteome</keyword>
<evidence type="ECO:0000313" key="3">
    <source>
        <dbReference type="Proteomes" id="UP001174909"/>
    </source>
</evidence>
<dbReference type="EMBL" id="CASHTH010001385">
    <property type="protein sequence ID" value="CAI8014684.1"/>
    <property type="molecule type" value="Genomic_DNA"/>
</dbReference>